<dbReference type="PANTHER" id="PTHR30619">
    <property type="entry name" value="DNA INTERNALIZATION/COMPETENCE PROTEIN COMEC/REC2"/>
    <property type="match status" value="1"/>
</dbReference>
<dbReference type="Pfam" id="PF00753">
    <property type="entry name" value="Lactamase_B"/>
    <property type="match status" value="1"/>
</dbReference>
<dbReference type="RefSeq" id="WP_203356924.1">
    <property type="nucleotide sequence ID" value="NZ_CP069127.1"/>
</dbReference>
<evidence type="ECO:0000256" key="2">
    <source>
        <dbReference type="ARBA" id="ARBA00034301"/>
    </source>
</evidence>
<dbReference type="EMBL" id="CP069127">
    <property type="protein sequence ID" value="QRG69949.1"/>
    <property type="molecule type" value="Genomic_DNA"/>
</dbReference>
<feature type="domain" description="Metallo-beta-lactamase" evidence="4">
    <location>
        <begin position="61"/>
        <end position="248"/>
    </location>
</feature>
<sequence length="298" mass="33733">MGWKTKWQWLLLGICAAFLLAYSLDHRSQTAVKVEDPYASESEQDFLGLVMTYFALPHGESTLVRLPGGKTMLIDTGSAEDWPVLFERLSERKLTRLDFVVITNDQPEYAGGYAQLTSQFLVDTVVVPKLMEQTIMRAIPLRPSQKRIAVANQGEWKLGDEVSMQVLLPEEPLFLSPQNNSLVFRLQHGKLRFLFTSGINEKAEERLLERHADQLNAEVLQVGDQGSNQGSSQPFLTQVDPQVAIIQTGKLRDDRRESHSEVLERLGESWAETYMTSHDGSITILSNGKDYRILKQKK</sequence>
<evidence type="ECO:0000313" key="6">
    <source>
        <dbReference type="Proteomes" id="UP000596248"/>
    </source>
</evidence>
<comment type="function">
    <text evidence="2">Counteracts the endogenous Pycsar antiviral defense system. Phosphodiesterase that enables metal-dependent hydrolysis of host cyclic nucleotide Pycsar defense signals such as cCMP and cUMP.</text>
</comment>
<proteinExistence type="predicted"/>
<evidence type="ECO:0000313" key="5">
    <source>
        <dbReference type="EMBL" id="QRG69949.1"/>
    </source>
</evidence>
<dbReference type="InterPro" id="IPR001279">
    <property type="entry name" value="Metallo-B-lactamas"/>
</dbReference>
<organism evidence="5 6">
    <name type="scientific">Brevibacillus choshinensis</name>
    <dbReference type="NCBI Taxonomy" id="54911"/>
    <lineage>
        <taxon>Bacteria</taxon>
        <taxon>Bacillati</taxon>
        <taxon>Bacillota</taxon>
        <taxon>Bacilli</taxon>
        <taxon>Bacillales</taxon>
        <taxon>Paenibacillaceae</taxon>
        <taxon>Brevibacillus</taxon>
    </lineage>
</organism>
<reference evidence="5 6" key="1">
    <citation type="submission" date="2021-01" db="EMBL/GenBank/DDBJ databases">
        <title>Identification of strong promoters based on the transcriptome of Brevibacillus choshinensis.</title>
        <authorList>
            <person name="Yao D."/>
            <person name="Zhang K."/>
            <person name="Wu J."/>
        </authorList>
    </citation>
    <scope>NUCLEOTIDE SEQUENCE [LARGE SCALE GENOMIC DNA]</scope>
    <source>
        <strain evidence="5 6">HPD31-SP3</strain>
    </source>
</reference>
<dbReference type="InterPro" id="IPR036866">
    <property type="entry name" value="RibonucZ/Hydroxyglut_hydro"/>
</dbReference>
<dbReference type="SUPFAM" id="SSF56281">
    <property type="entry name" value="Metallo-hydrolase/oxidoreductase"/>
    <property type="match status" value="1"/>
</dbReference>
<name>A0ABX7FUM6_BRECH</name>
<dbReference type="InterPro" id="IPR052159">
    <property type="entry name" value="Competence_DNA_uptake"/>
</dbReference>
<comment type="catalytic activity">
    <reaction evidence="1">
        <text>3',5'-cyclic CMP + H2O = CMP + H(+)</text>
        <dbReference type="Rhea" id="RHEA:72675"/>
        <dbReference type="ChEBI" id="CHEBI:15377"/>
        <dbReference type="ChEBI" id="CHEBI:15378"/>
        <dbReference type="ChEBI" id="CHEBI:58003"/>
        <dbReference type="ChEBI" id="CHEBI:60377"/>
    </reaction>
    <physiologicalReaction direction="left-to-right" evidence="1">
        <dbReference type="Rhea" id="RHEA:72676"/>
    </physiologicalReaction>
</comment>
<comment type="catalytic activity">
    <reaction evidence="3">
        <text>3',5'-cyclic UMP + H2O = UMP + H(+)</text>
        <dbReference type="Rhea" id="RHEA:70575"/>
        <dbReference type="ChEBI" id="CHEBI:15377"/>
        <dbReference type="ChEBI" id="CHEBI:15378"/>
        <dbReference type="ChEBI" id="CHEBI:57865"/>
        <dbReference type="ChEBI" id="CHEBI:184387"/>
    </reaction>
    <physiologicalReaction direction="left-to-right" evidence="3">
        <dbReference type="Rhea" id="RHEA:70576"/>
    </physiologicalReaction>
</comment>
<evidence type="ECO:0000256" key="1">
    <source>
        <dbReference type="ARBA" id="ARBA00034221"/>
    </source>
</evidence>
<dbReference type="Gene3D" id="3.60.15.10">
    <property type="entry name" value="Ribonuclease Z/Hydroxyacylglutathione hydrolase-like"/>
    <property type="match status" value="1"/>
</dbReference>
<protein>
    <submittedName>
        <fullName evidence="5">MBL fold metallo-hydrolase</fullName>
    </submittedName>
</protein>
<dbReference type="Proteomes" id="UP000596248">
    <property type="component" value="Chromosome"/>
</dbReference>
<evidence type="ECO:0000259" key="4">
    <source>
        <dbReference type="Pfam" id="PF00753"/>
    </source>
</evidence>
<keyword evidence="6" id="KW-1185">Reference proteome</keyword>
<dbReference type="PANTHER" id="PTHR30619:SF1">
    <property type="entry name" value="RECOMBINATION PROTEIN 2"/>
    <property type="match status" value="1"/>
</dbReference>
<accession>A0ABX7FUM6</accession>
<evidence type="ECO:0000256" key="3">
    <source>
        <dbReference type="ARBA" id="ARBA00048505"/>
    </source>
</evidence>
<gene>
    <name evidence="5" type="ORF">JNE38_12970</name>
</gene>